<evidence type="ECO:0000313" key="1">
    <source>
        <dbReference type="EMBL" id="CAG9312050.1"/>
    </source>
</evidence>
<dbReference type="EMBL" id="CAJZBQ010000005">
    <property type="protein sequence ID" value="CAG9312050.1"/>
    <property type="molecule type" value="Genomic_DNA"/>
</dbReference>
<comment type="caution">
    <text evidence="1">The sequence shown here is derived from an EMBL/GenBank/DDBJ whole genome shotgun (WGS) entry which is preliminary data.</text>
</comment>
<keyword evidence="2" id="KW-1185">Reference proteome</keyword>
<reference evidence="1" key="1">
    <citation type="submission" date="2021-09" db="EMBL/GenBank/DDBJ databases">
        <authorList>
            <consortium name="AG Swart"/>
            <person name="Singh M."/>
            <person name="Singh A."/>
            <person name="Seah K."/>
            <person name="Emmerich C."/>
        </authorList>
    </citation>
    <scope>NUCLEOTIDE SEQUENCE</scope>
    <source>
        <strain evidence="1">ATCC30299</strain>
    </source>
</reference>
<name>A0AAU9IDV5_9CILI</name>
<dbReference type="Proteomes" id="UP001162131">
    <property type="component" value="Unassembled WGS sequence"/>
</dbReference>
<organism evidence="1 2">
    <name type="scientific">Blepharisma stoltei</name>
    <dbReference type="NCBI Taxonomy" id="1481888"/>
    <lineage>
        <taxon>Eukaryota</taxon>
        <taxon>Sar</taxon>
        <taxon>Alveolata</taxon>
        <taxon>Ciliophora</taxon>
        <taxon>Postciliodesmatophora</taxon>
        <taxon>Heterotrichea</taxon>
        <taxon>Heterotrichida</taxon>
        <taxon>Blepharismidae</taxon>
        <taxon>Blepharisma</taxon>
    </lineage>
</organism>
<gene>
    <name evidence="1" type="ORF">BSTOLATCC_MIC5307</name>
</gene>
<proteinExistence type="predicted"/>
<protein>
    <submittedName>
        <fullName evidence="1">Uncharacterized protein</fullName>
    </submittedName>
</protein>
<evidence type="ECO:0000313" key="2">
    <source>
        <dbReference type="Proteomes" id="UP001162131"/>
    </source>
</evidence>
<sequence length="370" mass="40421">MVLLFLLPCLVASQIFYPATDSPSTASIVCNKYQCDPNPSRTSTLFSYCITYNKTTTTFLVNPCDHSDISGNYCEPTDVPANTPVKCSVPQTEWTNLYPGEYPCSGNSSCISNYCNNEICVGSGYAETCQQNEDCEPGLGCSVNTCIELLRPGESGCKNDTDCVTTCGCDYNPASGNPGICKPYFSIAVSQPLQTCENSVSLLCASAQCNTTSNGKSQCIPGIVSNNNLPHKCVSDADCWGTSNGNIANTKCSCGYNSQAQGYCVPFPGDKPGVNLLNQLKKWQQSLLVVACNTEARWSFSCMKNVNYKLYDAVKYWYYAYVMHPYLQNNDQCVQNVYTSLYWDAQSDYQMDNGGFSVILPALVMALAFN</sequence>
<dbReference type="AlphaFoldDB" id="A0AAU9IDV5"/>
<accession>A0AAU9IDV5</accession>